<keyword evidence="5" id="KW-0807">Transducer</keyword>
<feature type="domain" description="Methyl-accepting transducer" evidence="7">
    <location>
        <begin position="219"/>
        <end position="475"/>
    </location>
</feature>
<dbReference type="Gene3D" id="3.40.1710.10">
    <property type="entry name" value="abc type-2 transporter like domain"/>
    <property type="match status" value="1"/>
</dbReference>
<dbReference type="InterPro" id="IPR023908">
    <property type="entry name" value="xxxLxxG_rpt"/>
</dbReference>
<dbReference type="InterPro" id="IPR017500">
    <property type="entry name" value="Phage_infect_YhgE_N"/>
</dbReference>
<dbReference type="PROSITE" id="PS50111">
    <property type="entry name" value="CHEMOTAXIS_TRANSDUC_2"/>
    <property type="match status" value="1"/>
</dbReference>
<dbReference type="SUPFAM" id="SSF58104">
    <property type="entry name" value="Methyl-accepting chemotaxis protein (MCP) signaling domain"/>
    <property type="match status" value="2"/>
</dbReference>
<evidence type="ECO:0000256" key="4">
    <source>
        <dbReference type="ARBA" id="ARBA00023136"/>
    </source>
</evidence>
<proteinExistence type="predicted"/>
<dbReference type="Pfam" id="PF12698">
    <property type="entry name" value="ABC2_membrane_3"/>
    <property type="match status" value="1"/>
</dbReference>
<accession>A0ABV7Q0N5</accession>
<feature type="transmembrane region" description="Helical" evidence="6">
    <location>
        <begin position="709"/>
        <end position="732"/>
    </location>
</feature>
<reference evidence="9" key="1">
    <citation type="journal article" date="2019" name="Int. J. Syst. Evol. Microbiol.">
        <title>The Global Catalogue of Microorganisms (GCM) 10K type strain sequencing project: providing services to taxonomists for standard genome sequencing and annotation.</title>
        <authorList>
            <consortium name="The Broad Institute Genomics Platform"/>
            <consortium name="The Broad Institute Genome Sequencing Center for Infectious Disease"/>
            <person name="Wu L."/>
            <person name="Ma J."/>
        </authorList>
    </citation>
    <scope>NUCLEOTIDE SEQUENCE [LARGE SCALE GENOMIC DNA]</scope>
    <source>
        <strain evidence="9">CGMCC 4.7396</strain>
    </source>
</reference>
<evidence type="ECO:0000256" key="5">
    <source>
        <dbReference type="PROSITE-ProRule" id="PRU00284"/>
    </source>
</evidence>
<dbReference type="NCBIfam" id="TIGR03061">
    <property type="entry name" value="pip_yhgE_Nterm"/>
    <property type="match status" value="1"/>
</dbReference>
<dbReference type="EMBL" id="JBHRWO010000018">
    <property type="protein sequence ID" value="MFC3494409.1"/>
    <property type="molecule type" value="Genomic_DNA"/>
</dbReference>
<evidence type="ECO:0000256" key="3">
    <source>
        <dbReference type="ARBA" id="ARBA00022989"/>
    </source>
</evidence>
<comment type="caution">
    <text evidence="8">The sequence shown here is derived from an EMBL/GenBank/DDBJ whole genome shotgun (WGS) entry which is preliminary data.</text>
</comment>
<feature type="transmembrane region" description="Helical" evidence="6">
    <location>
        <begin position="752"/>
        <end position="772"/>
    </location>
</feature>
<feature type="transmembrane region" description="Helical" evidence="6">
    <location>
        <begin position="675"/>
        <end position="697"/>
    </location>
</feature>
<gene>
    <name evidence="8" type="ORF">ACFO8M_18135</name>
</gene>
<dbReference type="Gene3D" id="1.10.287.950">
    <property type="entry name" value="Methyl-accepting chemotaxis protein"/>
    <property type="match status" value="2"/>
</dbReference>
<name>A0ABV7Q0N5_9ACTN</name>
<dbReference type="NCBIfam" id="TIGR03057">
    <property type="entry name" value="xxxLxxG_by_4"/>
    <property type="match status" value="3"/>
</dbReference>
<keyword evidence="9" id="KW-1185">Reference proteome</keyword>
<evidence type="ECO:0000256" key="1">
    <source>
        <dbReference type="ARBA" id="ARBA00004141"/>
    </source>
</evidence>
<evidence type="ECO:0000259" key="7">
    <source>
        <dbReference type="PROSITE" id="PS50111"/>
    </source>
</evidence>
<evidence type="ECO:0000256" key="6">
    <source>
        <dbReference type="SAM" id="Phobius"/>
    </source>
</evidence>
<dbReference type="InterPro" id="IPR013525">
    <property type="entry name" value="ABC2_TM"/>
</dbReference>
<dbReference type="PANTHER" id="PTHR43077">
    <property type="entry name" value="TRANSPORT PERMEASE YVFS-RELATED"/>
    <property type="match status" value="1"/>
</dbReference>
<dbReference type="InterPro" id="IPR004089">
    <property type="entry name" value="MCPsignal_dom"/>
</dbReference>
<sequence length="789" mass="79088">MIKPFADPARSVAADTPNWKTWSGLIIVPVLVMGLFTWALWSPDADHGTAAAAVVNLDDPVTINDKTVPLGRELAGDLTHSDDSAYEWVLTDKDDAADGLADGDYAAVVTIPKDFSAKATSSATAAPLDATKAVVTIKTTDDAGAADPALSESIAQTTQQTLNDQVVETYLDNVYVAFNDIHDQLEQAADGAGQLAEGTEELADGADSLADGTGELASGADDLAEGTGELASGADGLAEGTAEISSGIDGLAKGTAELAGGADGLAAGATELSAAALELSMGADALAMATAQLATGSAGLSNGLDEVETAADELPELTRQLADGAEQVAQGNEELADSVVPLANRIIEAIDDLPSAADAADEFQDLADRCTPLPGPGRFCEDLQETADQFSEDAVTIDDGVASIRRNIVETRDAVEALASGSQQVADGNDELADQMPSLASSITEAADGASELADGAEETDDGAQELASGAGQLAEGTVRADEGAVELAAAAGAVDDGAQALAEAEGALDAGAMELAEAAGEVDAGAEQLAEASGEVDEGAENLADGAEQVDDGAEDLASQLSDGADGVPTYTDDERDNLKTVAADPTTADIDATGTGELALPLFATMALWTLALAAYLVTRAVPAGIVTSRESTSHAIVRAAAPGAAAAGVAALAITAIAVPVLDLSASRGLRFLGVAVLAAVAFVALNQAAVAIFGRAGRLVSGAVLVLTAALGVVSTVPSPLYGIVGLLPTHGAVIALRGAAFGGSGMTTGVILLTVWLVVGALATIVITDRRRHLSPSQLRLARP</sequence>
<protein>
    <submittedName>
        <fullName evidence="8">YhgE/Pip family protein</fullName>
    </submittedName>
</protein>
<evidence type="ECO:0000313" key="8">
    <source>
        <dbReference type="EMBL" id="MFC3494409.1"/>
    </source>
</evidence>
<evidence type="ECO:0000256" key="2">
    <source>
        <dbReference type="ARBA" id="ARBA00022692"/>
    </source>
</evidence>
<dbReference type="Proteomes" id="UP001595712">
    <property type="component" value="Unassembled WGS sequence"/>
</dbReference>
<feature type="transmembrane region" description="Helical" evidence="6">
    <location>
        <begin position="642"/>
        <end position="663"/>
    </location>
</feature>
<comment type="subcellular location">
    <subcellularLocation>
        <location evidence="1">Membrane</location>
        <topology evidence="1">Multi-pass membrane protein</topology>
    </subcellularLocation>
</comment>
<feature type="transmembrane region" description="Helical" evidence="6">
    <location>
        <begin position="21"/>
        <end position="41"/>
    </location>
</feature>
<keyword evidence="3 6" id="KW-1133">Transmembrane helix</keyword>
<keyword evidence="2 6" id="KW-0812">Transmembrane</keyword>
<dbReference type="RefSeq" id="WP_387978139.1">
    <property type="nucleotide sequence ID" value="NZ_JBHRWO010000018.1"/>
</dbReference>
<evidence type="ECO:0000313" key="9">
    <source>
        <dbReference type="Proteomes" id="UP001595712"/>
    </source>
</evidence>
<organism evidence="8 9">
    <name type="scientific">Glycomyces rhizosphaerae</name>
    <dbReference type="NCBI Taxonomy" id="2054422"/>
    <lineage>
        <taxon>Bacteria</taxon>
        <taxon>Bacillati</taxon>
        <taxon>Actinomycetota</taxon>
        <taxon>Actinomycetes</taxon>
        <taxon>Glycomycetales</taxon>
        <taxon>Glycomycetaceae</taxon>
        <taxon>Glycomyces</taxon>
    </lineage>
</organism>
<dbReference type="PANTHER" id="PTHR43077:SF10">
    <property type="entry name" value="TRANSPORT PERMEASE PROTEIN"/>
    <property type="match status" value="1"/>
</dbReference>
<feature type="transmembrane region" description="Helical" evidence="6">
    <location>
        <begin position="600"/>
        <end position="621"/>
    </location>
</feature>
<dbReference type="InterPro" id="IPR051328">
    <property type="entry name" value="T7SS_ABC-Transporter"/>
</dbReference>
<keyword evidence="4 6" id="KW-0472">Membrane</keyword>